<keyword evidence="3" id="KW-1185">Reference proteome</keyword>
<evidence type="ECO:0000313" key="2">
    <source>
        <dbReference type="EMBL" id="UYV73249.1"/>
    </source>
</evidence>
<evidence type="ECO:0000259" key="1">
    <source>
        <dbReference type="Pfam" id="PF18701"/>
    </source>
</evidence>
<gene>
    <name evidence="2" type="ORF">LAZ67_10002351</name>
</gene>
<dbReference type="Proteomes" id="UP001235939">
    <property type="component" value="Chromosome 10"/>
</dbReference>
<name>A0ABY6KX94_9ARAC</name>
<accession>A0ABY6KX94</accession>
<proteinExistence type="predicted"/>
<reference evidence="2 3" key="1">
    <citation type="submission" date="2022-01" db="EMBL/GenBank/DDBJ databases">
        <title>A chromosomal length assembly of Cordylochernes scorpioides.</title>
        <authorList>
            <person name="Zeh D."/>
            <person name="Zeh J."/>
        </authorList>
    </citation>
    <scope>NUCLEOTIDE SEQUENCE [LARGE SCALE GENOMIC DNA]</scope>
    <source>
        <strain evidence="2">IN4F17</strain>
        <tissue evidence="2">Whole Body</tissue>
    </source>
</reference>
<organism evidence="2 3">
    <name type="scientific">Cordylochernes scorpioides</name>
    <dbReference type="NCBI Taxonomy" id="51811"/>
    <lineage>
        <taxon>Eukaryota</taxon>
        <taxon>Metazoa</taxon>
        <taxon>Ecdysozoa</taxon>
        <taxon>Arthropoda</taxon>
        <taxon>Chelicerata</taxon>
        <taxon>Arachnida</taxon>
        <taxon>Pseudoscorpiones</taxon>
        <taxon>Cheliferoidea</taxon>
        <taxon>Chernetidae</taxon>
        <taxon>Cordylochernes</taxon>
    </lineage>
</organism>
<dbReference type="Pfam" id="PF18701">
    <property type="entry name" value="DUF5641"/>
    <property type="match status" value="1"/>
</dbReference>
<dbReference type="InterPro" id="IPR040676">
    <property type="entry name" value="DUF5641"/>
</dbReference>
<sequence length="84" mass="9874">MLMFLKESHGQVQEFRETIRQRFRKEYLGTKSIKEGNVVLMKVNNKERTEWPIGAIEKIYPGKDGIVRVAMIKTKHGNFLRPVQ</sequence>
<feature type="domain" description="DUF5641" evidence="1">
    <location>
        <begin position="26"/>
        <end position="84"/>
    </location>
</feature>
<evidence type="ECO:0000313" key="3">
    <source>
        <dbReference type="Proteomes" id="UP001235939"/>
    </source>
</evidence>
<dbReference type="EMBL" id="CP092872">
    <property type="protein sequence ID" value="UYV73249.1"/>
    <property type="molecule type" value="Genomic_DNA"/>
</dbReference>
<protein>
    <recommendedName>
        <fullName evidence="1">DUF5641 domain-containing protein</fullName>
    </recommendedName>
</protein>